<dbReference type="Gene3D" id="1.10.150.120">
    <property type="entry name" value="[2Fe-2S]-binding domain"/>
    <property type="match status" value="1"/>
</dbReference>
<reference evidence="10" key="3">
    <citation type="submission" date="2023-05" db="EMBL/GenBank/DDBJ databases">
        <authorList>
            <person name="Smith C.H."/>
        </authorList>
    </citation>
    <scope>NUCLEOTIDE SEQUENCE</scope>
    <source>
        <strain evidence="10">CHS0354</strain>
        <tissue evidence="10">Mantle</tissue>
    </source>
</reference>
<dbReference type="GO" id="GO:0005506">
    <property type="term" value="F:iron ion binding"/>
    <property type="evidence" value="ECO:0007669"/>
    <property type="project" value="InterPro"/>
</dbReference>
<reference evidence="10" key="2">
    <citation type="journal article" date="2021" name="Genome Biol. Evol.">
        <title>Developing a high-quality reference genome for a parasitic bivalve with doubly uniparental inheritance (Bivalvia: Unionida).</title>
        <authorList>
            <person name="Smith C.H."/>
        </authorList>
    </citation>
    <scope>NUCLEOTIDE SEQUENCE</scope>
    <source>
        <strain evidence="10">CHS0354</strain>
        <tissue evidence="10">Mantle</tissue>
    </source>
</reference>
<feature type="domain" description="2Fe-2S ferredoxin-type" evidence="8">
    <location>
        <begin position="3"/>
        <end position="88"/>
    </location>
</feature>
<dbReference type="SUPFAM" id="SSF54292">
    <property type="entry name" value="2Fe-2S ferredoxin-like"/>
    <property type="match status" value="1"/>
</dbReference>
<dbReference type="EMBL" id="JAEAOA010000469">
    <property type="protein sequence ID" value="KAK3608838.1"/>
    <property type="molecule type" value="Genomic_DNA"/>
</dbReference>
<evidence type="ECO:0000313" key="10">
    <source>
        <dbReference type="EMBL" id="KAK3608838.1"/>
    </source>
</evidence>
<protein>
    <recommendedName>
        <fullName evidence="12">Xanthine dehydrogenase</fullName>
    </recommendedName>
</protein>
<evidence type="ECO:0000259" key="9">
    <source>
        <dbReference type="PROSITE" id="PS51387"/>
    </source>
</evidence>
<dbReference type="SUPFAM" id="SSF55447">
    <property type="entry name" value="CO dehydrogenase flavoprotein C-terminal domain-like"/>
    <property type="match status" value="1"/>
</dbReference>
<evidence type="ECO:0000256" key="4">
    <source>
        <dbReference type="ARBA" id="ARBA00022827"/>
    </source>
</evidence>
<evidence type="ECO:0000256" key="3">
    <source>
        <dbReference type="ARBA" id="ARBA00022723"/>
    </source>
</evidence>
<dbReference type="GO" id="GO:0051537">
    <property type="term" value="F:2 iron, 2 sulfur cluster binding"/>
    <property type="evidence" value="ECO:0007669"/>
    <property type="project" value="UniProtKB-KW"/>
</dbReference>
<evidence type="ECO:0000259" key="8">
    <source>
        <dbReference type="PROSITE" id="PS51085"/>
    </source>
</evidence>
<dbReference type="SUPFAM" id="SSF47741">
    <property type="entry name" value="CO dehydrogenase ISP C-domain like"/>
    <property type="match status" value="1"/>
</dbReference>
<proteinExistence type="predicted"/>
<keyword evidence="2" id="KW-0001">2Fe-2S</keyword>
<dbReference type="PIRSF" id="PIRSF036557">
    <property type="entry name" value="XdhA_RC"/>
    <property type="match status" value="1"/>
</dbReference>
<dbReference type="Pfam" id="PF03450">
    <property type="entry name" value="CO_deh_flav_C"/>
    <property type="match status" value="1"/>
</dbReference>
<name>A0AAE0TF97_9BIVA</name>
<dbReference type="GO" id="GO:0004854">
    <property type="term" value="F:xanthine dehydrogenase activity"/>
    <property type="evidence" value="ECO:0007669"/>
    <property type="project" value="InterPro"/>
</dbReference>
<dbReference type="InterPro" id="IPR012175">
    <property type="entry name" value="Xanth_DH_ssu_bac"/>
</dbReference>
<dbReference type="PANTHER" id="PTHR45444">
    <property type="entry name" value="XANTHINE DEHYDROGENASE"/>
    <property type="match status" value="1"/>
</dbReference>
<keyword evidence="3" id="KW-0479">Metal-binding</keyword>
<dbReference type="InterPro" id="IPR016208">
    <property type="entry name" value="Ald_Oxase/xanthine_DH-like"/>
</dbReference>
<dbReference type="Proteomes" id="UP001195483">
    <property type="component" value="Unassembled WGS sequence"/>
</dbReference>
<keyword evidence="4" id="KW-0274">FAD</keyword>
<keyword evidence="5" id="KW-0560">Oxidoreductase</keyword>
<dbReference type="InterPro" id="IPR001041">
    <property type="entry name" value="2Fe-2S_ferredoxin-type"/>
</dbReference>
<dbReference type="InterPro" id="IPR014307">
    <property type="entry name" value="Xanthine_DH_ssu"/>
</dbReference>
<accession>A0AAE0TF97</accession>
<keyword evidence="6" id="KW-0408">Iron</keyword>
<evidence type="ECO:0000256" key="6">
    <source>
        <dbReference type="ARBA" id="ARBA00023004"/>
    </source>
</evidence>
<dbReference type="Gene3D" id="3.30.390.50">
    <property type="entry name" value="CO dehydrogenase flavoprotein, C-terminal domain"/>
    <property type="match status" value="1"/>
</dbReference>
<evidence type="ECO:0000313" key="11">
    <source>
        <dbReference type="Proteomes" id="UP001195483"/>
    </source>
</evidence>
<keyword evidence="7" id="KW-0411">Iron-sulfur</keyword>
<dbReference type="InterPro" id="IPR036683">
    <property type="entry name" value="CO_DH_flav_C_dom_sf"/>
</dbReference>
<dbReference type="Pfam" id="PF00941">
    <property type="entry name" value="FAD_binding_5"/>
    <property type="match status" value="1"/>
</dbReference>
<dbReference type="SMART" id="SM01092">
    <property type="entry name" value="CO_deh_flav_C"/>
    <property type="match status" value="1"/>
</dbReference>
<dbReference type="InterPro" id="IPR016166">
    <property type="entry name" value="FAD-bd_PCMH"/>
</dbReference>
<gene>
    <name evidence="10" type="ORF">CHS0354_006879</name>
</gene>
<comment type="caution">
    <text evidence="10">The sequence shown here is derived from an EMBL/GenBank/DDBJ whole genome shotgun (WGS) entry which is preliminary data.</text>
</comment>
<feature type="domain" description="FAD-binding PCMH-type" evidence="9">
    <location>
        <begin position="203"/>
        <end position="376"/>
    </location>
</feature>
<evidence type="ECO:0000256" key="5">
    <source>
        <dbReference type="ARBA" id="ARBA00023002"/>
    </source>
</evidence>
<dbReference type="Gene3D" id="3.30.465.10">
    <property type="match status" value="1"/>
</dbReference>
<reference evidence="10" key="1">
    <citation type="journal article" date="2021" name="Genome Biol. Evol.">
        <title>A High-Quality Reference Genome for a Parasitic Bivalve with Doubly Uniparental Inheritance (Bivalvia: Unionida).</title>
        <authorList>
            <person name="Smith C.H."/>
        </authorList>
    </citation>
    <scope>NUCLEOTIDE SEQUENCE</scope>
    <source>
        <strain evidence="10">CHS0354</strain>
    </source>
</reference>
<dbReference type="PROSITE" id="PS51085">
    <property type="entry name" value="2FE2S_FER_2"/>
    <property type="match status" value="1"/>
</dbReference>
<dbReference type="AlphaFoldDB" id="A0AAE0TF97"/>
<dbReference type="PROSITE" id="PS00197">
    <property type="entry name" value="2FE2S_FER_1"/>
    <property type="match status" value="1"/>
</dbReference>
<dbReference type="InterPro" id="IPR016167">
    <property type="entry name" value="FAD-bd_PCMH_sub1"/>
</dbReference>
<keyword evidence="11" id="KW-1185">Reference proteome</keyword>
<dbReference type="InterPro" id="IPR002888">
    <property type="entry name" value="2Fe-2S-bd"/>
</dbReference>
<dbReference type="PANTHER" id="PTHR45444:SF3">
    <property type="entry name" value="XANTHINE DEHYDROGENASE"/>
    <property type="match status" value="1"/>
</dbReference>
<evidence type="ECO:0008006" key="12">
    <source>
        <dbReference type="Google" id="ProtNLM"/>
    </source>
</evidence>
<dbReference type="Pfam" id="PF01799">
    <property type="entry name" value="Fer2_2"/>
    <property type="match status" value="1"/>
</dbReference>
<dbReference type="Pfam" id="PF00111">
    <property type="entry name" value="Fer2"/>
    <property type="match status" value="1"/>
</dbReference>
<organism evidence="10 11">
    <name type="scientific">Potamilus streckersoni</name>
    <dbReference type="NCBI Taxonomy" id="2493646"/>
    <lineage>
        <taxon>Eukaryota</taxon>
        <taxon>Metazoa</taxon>
        <taxon>Spiralia</taxon>
        <taxon>Lophotrochozoa</taxon>
        <taxon>Mollusca</taxon>
        <taxon>Bivalvia</taxon>
        <taxon>Autobranchia</taxon>
        <taxon>Heteroconchia</taxon>
        <taxon>Palaeoheterodonta</taxon>
        <taxon>Unionida</taxon>
        <taxon>Unionoidea</taxon>
        <taxon>Unionidae</taxon>
        <taxon>Ambleminae</taxon>
        <taxon>Lampsilini</taxon>
        <taxon>Potamilus</taxon>
    </lineage>
</organism>
<evidence type="ECO:0000256" key="2">
    <source>
        <dbReference type="ARBA" id="ARBA00022714"/>
    </source>
</evidence>
<dbReference type="InterPro" id="IPR005107">
    <property type="entry name" value="CO_DH_flav_C"/>
</dbReference>
<dbReference type="InterPro" id="IPR036884">
    <property type="entry name" value="2Fe-2S-bd_dom_sf"/>
</dbReference>
<dbReference type="SUPFAM" id="SSF56176">
    <property type="entry name" value="FAD-binding/transporter-associated domain-like"/>
    <property type="match status" value="1"/>
</dbReference>
<dbReference type="CDD" id="cd00207">
    <property type="entry name" value="fer2"/>
    <property type="match status" value="1"/>
</dbReference>
<dbReference type="GO" id="GO:0071949">
    <property type="term" value="F:FAD binding"/>
    <property type="evidence" value="ECO:0007669"/>
    <property type="project" value="InterPro"/>
</dbReference>
<dbReference type="InterPro" id="IPR012675">
    <property type="entry name" value="Beta-grasp_dom_sf"/>
</dbReference>
<dbReference type="InterPro" id="IPR006058">
    <property type="entry name" value="2Fe2S_fd_BS"/>
</dbReference>
<dbReference type="InterPro" id="IPR036010">
    <property type="entry name" value="2Fe-2S_ferredoxin-like_sf"/>
</dbReference>
<dbReference type="NCBIfam" id="TIGR02963">
    <property type="entry name" value="xanthine_xdhA"/>
    <property type="match status" value="1"/>
</dbReference>
<dbReference type="InterPro" id="IPR036318">
    <property type="entry name" value="FAD-bd_PCMH-like_sf"/>
</dbReference>
<sequence length="501" mass="55696">MNSRIEFILNSKPVSVECKDPTQTLLEYLREDLRLCGTKEGCAEGDCGACTVTLAEYKEGRLHFKAVNSCILFLPTVHSKLIFTVEHLKEIAGQYHPVQQHMAEEHASQCGFCTPGCVMSLFSLYCENGADESAPMPTKEDIGYTLAGNLCRCTGYRPIIDAANKIFSHPPENQFLPEALKNQNNHTSCSEKSPPASVGSFAYHQGNRHFYSPENLTEFDKLRTQYPKALILAGGTDIGLWVTKQHKVPEQIIYIGNIKELRTIQETGNCLELGGAVTYSQALPYIRRQNSELAELFMRIGSQQIRNSGTVAGNIANSSPIGDTPPALMVLDAELELYHQGHTRRVNINQFFTGYRQNILTPGEIIRSVIIKKPAPGEFFRTYKLSKRFDQDISAVCGAYLLKTDNNKIISVKIAYGGMAAVPKRAAHMESLLSGQTPDDAKVLITADNLAKDYTPLSDMRASAEYRLIAAKNMLLRLITEYRHGQQPELSVPAVHLRLHT</sequence>
<evidence type="ECO:0000256" key="1">
    <source>
        <dbReference type="ARBA" id="ARBA00022630"/>
    </source>
</evidence>
<keyword evidence="1" id="KW-0285">Flavoprotein</keyword>
<dbReference type="Gene3D" id="3.30.43.10">
    <property type="entry name" value="Uridine Diphospho-n-acetylenolpyruvylglucosamine Reductase, domain 2"/>
    <property type="match status" value="1"/>
</dbReference>
<dbReference type="InterPro" id="IPR016169">
    <property type="entry name" value="FAD-bd_PCMH_sub2"/>
</dbReference>
<dbReference type="PROSITE" id="PS51387">
    <property type="entry name" value="FAD_PCMH"/>
    <property type="match status" value="1"/>
</dbReference>
<dbReference type="Gene3D" id="3.10.20.30">
    <property type="match status" value="1"/>
</dbReference>
<evidence type="ECO:0000256" key="7">
    <source>
        <dbReference type="ARBA" id="ARBA00023014"/>
    </source>
</evidence>
<dbReference type="InterPro" id="IPR002346">
    <property type="entry name" value="Mopterin_DH_FAD-bd"/>
</dbReference>